<dbReference type="Pfam" id="PF19576">
    <property type="entry name" value="Acyltransf_2"/>
    <property type="match status" value="1"/>
</dbReference>
<reference evidence="2" key="1">
    <citation type="submission" date="2018-06" db="EMBL/GenBank/DDBJ databases">
        <authorList>
            <person name="Zhirakovskaya E."/>
        </authorList>
    </citation>
    <scope>NUCLEOTIDE SEQUENCE</scope>
</reference>
<organism evidence="2">
    <name type="scientific">hydrothermal vent metagenome</name>
    <dbReference type="NCBI Taxonomy" id="652676"/>
    <lineage>
        <taxon>unclassified sequences</taxon>
        <taxon>metagenomes</taxon>
        <taxon>ecological metagenomes</taxon>
    </lineage>
</organism>
<name>A0A3B0UD22_9ZZZZ</name>
<evidence type="ECO:0000313" key="2">
    <source>
        <dbReference type="EMBL" id="VAW28418.1"/>
    </source>
</evidence>
<keyword evidence="2" id="KW-0012">Acyltransferase</keyword>
<protein>
    <submittedName>
        <fullName evidence="2">1-acyl-sn-glycerol-3-phosphate acyltransferase</fullName>
        <ecNumber evidence="2">2.3.1.51</ecNumber>
    </submittedName>
</protein>
<accession>A0A3B0UD22</accession>
<keyword evidence="2" id="KW-0808">Transferase</keyword>
<proteinExistence type="predicted"/>
<dbReference type="EMBL" id="UOET01000236">
    <property type="protein sequence ID" value="VAW28418.1"/>
    <property type="molecule type" value="Genomic_DNA"/>
</dbReference>
<dbReference type="InterPro" id="IPR045746">
    <property type="entry name" value="ACT14924-like_Acyltransf_dom"/>
</dbReference>
<sequence length="278" mass="32069">MQPEFIDVGKVIERKSPSLRKRLPKFVLNYLRRIVHEDELNEFLRLYGHLEGIPFIAGALEFMKTDVHVVGLENIPASGKVIVASNHPLGGPDGLALMHTVSKRREDIVFPVNDILMNVKNLEPLFIPINKHGSNTDNIRIINDTFASDKIVCYFPAGLVSRKKKGIIKDLEWHPTFITKARRFKRDIIPTHISGRNTNFFYNLAKLRKLLHIKTNIEMLYLVDEFQKQKNKPVTITFGKPVSYKIFDHRHSSPEWAAQMRDFIYLLEDNPDAVFLAD</sequence>
<gene>
    <name evidence="2" type="ORF">MNBD_BACTEROID07-1299</name>
</gene>
<dbReference type="GO" id="GO:0003841">
    <property type="term" value="F:1-acylglycerol-3-phosphate O-acyltransferase activity"/>
    <property type="evidence" value="ECO:0007669"/>
    <property type="project" value="UniProtKB-EC"/>
</dbReference>
<feature type="domain" description="Putative acyltransferase ACT14924-like acyltransferase" evidence="1">
    <location>
        <begin position="11"/>
        <end position="273"/>
    </location>
</feature>
<evidence type="ECO:0000259" key="1">
    <source>
        <dbReference type="Pfam" id="PF19576"/>
    </source>
</evidence>
<dbReference type="SUPFAM" id="SSF69593">
    <property type="entry name" value="Glycerol-3-phosphate (1)-acyltransferase"/>
    <property type="match status" value="1"/>
</dbReference>
<dbReference type="AlphaFoldDB" id="A0A3B0UD22"/>
<dbReference type="EC" id="2.3.1.51" evidence="2"/>